<evidence type="ECO:0000313" key="9">
    <source>
        <dbReference type="EMBL" id="AII86017.1"/>
    </source>
</evidence>
<feature type="transmembrane region" description="Helical" evidence="7">
    <location>
        <begin position="152"/>
        <end position="177"/>
    </location>
</feature>
<keyword evidence="10" id="KW-1185">Reference proteome</keyword>
<feature type="transmembrane region" description="Helical" evidence="7">
    <location>
        <begin position="198"/>
        <end position="218"/>
    </location>
</feature>
<accession>A0AAN0VHD7</accession>
<dbReference type="PANTHER" id="PTHR31272:SF9">
    <property type="entry name" value="BLL1027 PROTEIN"/>
    <property type="match status" value="1"/>
</dbReference>
<dbReference type="Pfam" id="PF02683">
    <property type="entry name" value="DsbD_TM"/>
    <property type="match status" value="1"/>
</dbReference>
<dbReference type="EMBL" id="CP003984">
    <property type="protein sequence ID" value="AII86017.1"/>
    <property type="molecule type" value="Genomic_DNA"/>
</dbReference>
<dbReference type="Proteomes" id="UP000028680">
    <property type="component" value="Chromosome"/>
</dbReference>
<keyword evidence="3 7" id="KW-0812">Transmembrane</keyword>
<keyword evidence="6 7" id="KW-0472">Membrane</keyword>
<feature type="domain" description="Cytochrome C biogenesis protein transmembrane" evidence="8">
    <location>
        <begin position="4"/>
        <end position="193"/>
    </location>
</feature>
<evidence type="ECO:0000259" key="8">
    <source>
        <dbReference type="Pfam" id="PF02683"/>
    </source>
</evidence>
<dbReference type="PANTHER" id="PTHR31272">
    <property type="entry name" value="CYTOCHROME C-TYPE BIOGENESIS PROTEIN HI_1454-RELATED"/>
    <property type="match status" value="1"/>
</dbReference>
<evidence type="ECO:0000256" key="7">
    <source>
        <dbReference type="SAM" id="Phobius"/>
    </source>
</evidence>
<name>A0AAN0VHD7_9RHOB</name>
<dbReference type="GO" id="GO:0017004">
    <property type="term" value="P:cytochrome complex assembly"/>
    <property type="evidence" value="ECO:0007669"/>
    <property type="project" value="UniProtKB-KW"/>
</dbReference>
<feature type="transmembrane region" description="Helical" evidence="7">
    <location>
        <begin position="39"/>
        <end position="63"/>
    </location>
</feature>
<feature type="transmembrane region" description="Helical" evidence="7">
    <location>
        <begin position="6"/>
        <end position="27"/>
    </location>
</feature>
<reference evidence="9 10" key="1">
    <citation type="journal article" date="2014" name="ISME J.">
        <title>Adaptation of an abundant Roseobacter RCA organism to pelagic systems revealed by genomic and transcriptomic analyses.</title>
        <authorList>
            <person name="Voget S."/>
            <person name="Wemheuer B."/>
            <person name="Brinkhoff T."/>
            <person name="Vollmers J."/>
            <person name="Dietrich S."/>
            <person name="Giebel H.A."/>
            <person name="Beardsley C."/>
            <person name="Sardemann C."/>
            <person name="Bakenhus I."/>
            <person name="Billerbeck S."/>
            <person name="Daniel R."/>
            <person name="Simon M."/>
        </authorList>
    </citation>
    <scope>NUCLEOTIDE SEQUENCE [LARGE SCALE GENOMIC DNA]</scope>
    <source>
        <strain evidence="9 10">RCA23</strain>
    </source>
</reference>
<organism evidence="9 10">
    <name type="scientific">Planktomarina temperata RCA23</name>
    <dbReference type="NCBI Taxonomy" id="666509"/>
    <lineage>
        <taxon>Bacteria</taxon>
        <taxon>Pseudomonadati</taxon>
        <taxon>Pseudomonadota</taxon>
        <taxon>Alphaproteobacteria</taxon>
        <taxon>Rhodobacterales</taxon>
        <taxon>Paracoccaceae</taxon>
        <taxon>Planktomarina</taxon>
    </lineage>
</organism>
<evidence type="ECO:0000256" key="4">
    <source>
        <dbReference type="ARBA" id="ARBA00022748"/>
    </source>
</evidence>
<sequence>MEIVFAYLAGVLTLINPCVLPVLPIVLATALQASKWGPLALAAGMSVMFIVLGIGISAFGPALGINDQVVAQVAAGVMVLFGLALMSPGLGVVFTRLTNGLASRADAQLDEVDRGRLSGQFIGGLLLGMVWSPCIGPTLGGAIALASGGGSLLWAGAIMTGFALGVSSIICVLAYGARNLLQRRVQWMRALSHRARPILGVVFVLVGGAILFGVHHRIEVWAVQNLPYWLQDLSVRF</sequence>
<dbReference type="GO" id="GO:0016020">
    <property type="term" value="C:membrane"/>
    <property type="evidence" value="ECO:0007669"/>
    <property type="project" value="UniProtKB-SubCell"/>
</dbReference>
<keyword evidence="5 7" id="KW-1133">Transmembrane helix</keyword>
<dbReference type="AlphaFoldDB" id="A0AAN0VHD7"/>
<dbReference type="KEGG" id="ptp:RCA23_c04570"/>
<evidence type="ECO:0000256" key="1">
    <source>
        <dbReference type="ARBA" id="ARBA00004141"/>
    </source>
</evidence>
<evidence type="ECO:0000256" key="5">
    <source>
        <dbReference type="ARBA" id="ARBA00022989"/>
    </source>
</evidence>
<dbReference type="InterPro" id="IPR051790">
    <property type="entry name" value="Cytochrome_c-biogenesis_DsbD"/>
</dbReference>
<proteinExistence type="inferred from homology"/>
<evidence type="ECO:0000313" key="10">
    <source>
        <dbReference type="Proteomes" id="UP000028680"/>
    </source>
</evidence>
<feature type="transmembrane region" description="Helical" evidence="7">
    <location>
        <begin position="69"/>
        <end position="94"/>
    </location>
</feature>
<gene>
    <name evidence="9" type="ORF">RCA23_c04570</name>
</gene>
<evidence type="ECO:0000256" key="2">
    <source>
        <dbReference type="ARBA" id="ARBA00006143"/>
    </source>
</evidence>
<evidence type="ECO:0000256" key="6">
    <source>
        <dbReference type="ARBA" id="ARBA00023136"/>
    </source>
</evidence>
<comment type="similarity">
    <text evidence="2">Belongs to the DsbD family.</text>
</comment>
<comment type="subcellular location">
    <subcellularLocation>
        <location evidence="1">Membrane</location>
        <topology evidence="1">Multi-pass membrane protein</topology>
    </subcellularLocation>
</comment>
<dbReference type="InterPro" id="IPR003834">
    <property type="entry name" value="Cyt_c_assmbl_TM_dom"/>
</dbReference>
<evidence type="ECO:0000256" key="3">
    <source>
        <dbReference type="ARBA" id="ARBA00022692"/>
    </source>
</evidence>
<protein>
    <recommendedName>
        <fullName evidence="8">Cytochrome C biogenesis protein transmembrane domain-containing protein</fullName>
    </recommendedName>
</protein>
<keyword evidence="4" id="KW-0201">Cytochrome c-type biogenesis</keyword>
<feature type="transmembrane region" description="Helical" evidence="7">
    <location>
        <begin position="124"/>
        <end position="146"/>
    </location>
</feature>